<feature type="region of interest" description="Disordered" evidence="1">
    <location>
        <begin position="48"/>
        <end position="81"/>
    </location>
</feature>
<dbReference type="EMBL" id="BAABJQ010000016">
    <property type="protein sequence ID" value="GAA5191864.1"/>
    <property type="molecule type" value="Genomic_DNA"/>
</dbReference>
<protein>
    <submittedName>
        <fullName evidence="2">Uncharacterized protein</fullName>
    </submittedName>
</protein>
<comment type="caution">
    <text evidence="2">The sequence shown here is derived from an EMBL/GenBank/DDBJ whole genome shotgun (WGS) entry which is preliminary data.</text>
</comment>
<sequence>MVPELLTARAVRVRLVVRSGAEPLRRLSGDARDDVEVLVDVEQCVAGPSGSRLSHDITSYQPRARHSGTAARSVPSVLSLP</sequence>
<keyword evidence="3" id="KW-1185">Reference proteome</keyword>
<evidence type="ECO:0000256" key="1">
    <source>
        <dbReference type="SAM" id="MobiDB-lite"/>
    </source>
</evidence>
<accession>A0ABP9S6Q9</accession>
<gene>
    <name evidence="2" type="ORF">GCM10023322_50210</name>
</gene>
<proteinExistence type="predicted"/>
<organism evidence="2 3">
    <name type="scientific">Rugosimonospora acidiphila</name>
    <dbReference type="NCBI Taxonomy" id="556531"/>
    <lineage>
        <taxon>Bacteria</taxon>
        <taxon>Bacillati</taxon>
        <taxon>Actinomycetota</taxon>
        <taxon>Actinomycetes</taxon>
        <taxon>Micromonosporales</taxon>
        <taxon>Micromonosporaceae</taxon>
        <taxon>Rugosimonospora</taxon>
    </lineage>
</organism>
<dbReference type="Proteomes" id="UP001501570">
    <property type="component" value="Unassembled WGS sequence"/>
</dbReference>
<name>A0ABP9S6Q9_9ACTN</name>
<evidence type="ECO:0000313" key="3">
    <source>
        <dbReference type="Proteomes" id="UP001501570"/>
    </source>
</evidence>
<reference evidence="3" key="1">
    <citation type="journal article" date="2019" name="Int. J. Syst. Evol. Microbiol.">
        <title>The Global Catalogue of Microorganisms (GCM) 10K type strain sequencing project: providing services to taxonomists for standard genome sequencing and annotation.</title>
        <authorList>
            <consortium name="The Broad Institute Genomics Platform"/>
            <consortium name="The Broad Institute Genome Sequencing Center for Infectious Disease"/>
            <person name="Wu L."/>
            <person name="Ma J."/>
        </authorList>
    </citation>
    <scope>NUCLEOTIDE SEQUENCE [LARGE SCALE GENOMIC DNA]</scope>
    <source>
        <strain evidence="3">JCM 18304</strain>
    </source>
</reference>
<evidence type="ECO:0000313" key="2">
    <source>
        <dbReference type="EMBL" id="GAA5191864.1"/>
    </source>
</evidence>